<evidence type="ECO:0000259" key="2">
    <source>
        <dbReference type="PROSITE" id="PS50102"/>
    </source>
</evidence>
<dbReference type="GO" id="GO:0003723">
    <property type="term" value="F:RNA binding"/>
    <property type="evidence" value="ECO:0007669"/>
    <property type="project" value="UniProtKB-KW"/>
</dbReference>
<feature type="domain" description="RRM" evidence="2">
    <location>
        <begin position="3"/>
        <end position="52"/>
    </location>
</feature>
<dbReference type="PROSITE" id="PS50102">
    <property type="entry name" value="RRM"/>
    <property type="match status" value="1"/>
</dbReference>
<proteinExistence type="predicted"/>
<keyword evidence="1" id="KW-0694">RNA-binding</keyword>
<accession>A0A556M9B4</accession>
<evidence type="ECO:0000256" key="1">
    <source>
        <dbReference type="ARBA" id="ARBA00022884"/>
    </source>
</evidence>
<reference evidence="3 4" key="1">
    <citation type="submission" date="2019-07" db="EMBL/GenBank/DDBJ databases">
        <authorList>
            <person name="Huq M.A."/>
        </authorList>
    </citation>
    <scope>NUCLEOTIDE SEQUENCE [LARGE SCALE GENOMIC DNA]</scope>
    <source>
        <strain evidence="3 4">MAH-19</strain>
    </source>
</reference>
<sequence length="79" mass="8831">MTSKLFVVGFPREMTETTLLDVFSMHGSVVALNIVKDKAAGFSLGYGFVEMSVRPFDKRPALKYHAKETAETANELIYK</sequence>
<name>A0A556M9B4_9SPHI</name>
<dbReference type="OrthoDB" id="797376at2"/>
<dbReference type="InterPro" id="IPR012677">
    <property type="entry name" value="Nucleotide-bd_a/b_plait_sf"/>
</dbReference>
<dbReference type="InterPro" id="IPR052462">
    <property type="entry name" value="SLIRP/GR-RBP-like"/>
</dbReference>
<evidence type="ECO:0000313" key="3">
    <source>
        <dbReference type="EMBL" id="TSJ36514.1"/>
    </source>
</evidence>
<dbReference type="RefSeq" id="WP_144250481.1">
    <property type="nucleotide sequence ID" value="NZ_VLPK01000006.1"/>
</dbReference>
<dbReference type="EMBL" id="VLPK01000006">
    <property type="protein sequence ID" value="TSJ36514.1"/>
    <property type="molecule type" value="Genomic_DNA"/>
</dbReference>
<organism evidence="3 4">
    <name type="scientific">Mucilaginibacter corticis</name>
    <dbReference type="NCBI Taxonomy" id="2597670"/>
    <lineage>
        <taxon>Bacteria</taxon>
        <taxon>Pseudomonadati</taxon>
        <taxon>Bacteroidota</taxon>
        <taxon>Sphingobacteriia</taxon>
        <taxon>Sphingobacteriales</taxon>
        <taxon>Sphingobacteriaceae</taxon>
        <taxon>Mucilaginibacter</taxon>
    </lineage>
</organism>
<dbReference type="Gene3D" id="3.30.70.330">
    <property type="match status" value="1"/>
</dbReference>
<dbReference type="InterPro" id="IPR000504">
    <property type="entry name" value="RRM_dom"/>
</dbReference>
<dbReference type="AlphaFoldDB" id="A0A556M9B4"/>
<dbReference type="InterPro" id="IPR035979">
    <property type="entry name" value="RBD_domain_sf"/>
</dbReference>
<evidence type="ECO:0000313" key="4">
    <source>
        <dbReference type="Proteomes" id="UP000318733"/>
    </source>
</evidence>
<keyword evidence="4" id="KW-1185">Reference proteome</keyword>
<dbReference type="Pfam" id="PF00076">
    <property type="entry name" value="RRM_1"/>
    <property type="match status" value="1"/>
</dbReference>
<dbReference type="Proteomes" id="UP000318733">
    <property type="component" value="Unassembled WGS sequence"/>
</dbReference>
<gene>
    <name evidence="3" type="ORF">FO440_22040</name>
</gene>
<dbReference type="PANTHER" id="PTHR48027">
    <property type="entry name" value="HETEROGENEOUS NUCLEAR RIBONUCLEOPROTEIN 87F-RELATED"/>
    <property type="match status" value="1"/>
</dbReference>
<comment type="caution">
    <text evidence="3">The sequence shown here is derived from an EMBL/GenBank/DDBJ whole genome shotgun (WGS) entry which is preliminary data.</text>
</comment>
<protein>
    <recommendedName>
        <fullName evidence="2">RRM domain-containing protein</fullName>
    </recommendedName>
</protein>
<dbReference type="SUPFAM" id="SSF54928">
    <property type="entry name" value="RNA-binding domain, RBD"/>
    <property type="match status" value="1"/>
</dbReference>